<proteinExistence type="predicted"/>
<sequence length="62" mass="6988">MEQIETVMCCFCGKSLTHKDSVEIEISIANSEESQCIFSHKKCLKKVLDKNVPIGIDIDDEN</sequence>
<organism evidence="1 2">
    <name type="scientific">Flavobacterium limicola</name>
    <dbReference type="NCBI Taxonomy" id="180441"/>
    <lineage>
        <taxon>Bacteria</taxon>
        <taxon>Pseudomonadati</taxon>
        <taxon>Bacteroidota</taxon>
        <taxon>Flavobacteriia</taxon>
        <taxon>Flavobacteriales</taxon>
        <taxon>Flavobacteriaceae</taxon>
        <taxon>Flavobacterium</taxon>
    </lineage>
</organism>
<gene>
    <name evidence="1" type="ORF">BC952_1350</name>
</gene>
<evidence type="ECO:0000313" key="2">
    <source>
        <dbReference type="Proteomes" id="UP000280091"/>
    </source>
</evidence>
<name>A0A495S704_9FLAO</name>
<keyword evidence="2" id="KW-1185">Reference proteome</keyword>
<evidence type="ECO:0000313" key="1">
    <source>
        <dbReference type="EMBL" id="RKS95653.1"/>
    </source>
</evidence>
<dbReference type="RefSeq" id="WP_121364712.1">
    <property type="nucleotide sequence ID" value="NZ_RBXA01000001.1"/>
</dbReference>
<comment type="caution">
    <text evidence="1">The sequence shown here is derived from an EMBL/GenBank/DDBJ whole genome shotgun (WGS) entry which is preliminary data.</text>
</comment>
<accession>A0A495S704</accession>
<reference evidence="1 2" key="1">
    <citation type="submission" date="2018-10" db="EMBL/GenBank/DDBJ databases">
        <title>Genomic Encyclopedia of Archaeal and Bacterial Type Strains, Phase II (KMG-II): from individual species to whole genera.</title>
        <authorList>
            <person name="Goeker M."/>
        </authorList>
    </citation>
    <scope>NUCLEOTIDE SEQUENCE [LARGE SCALE GENOMIC DNA]</scope>
    <source>
        <strain evidence="1 2">DSM 15094</strain>
    </source>
</reference>
<dbReference type="Proteomes" id="UP000280091">
    <property type="component" value="Unassembled WGS sequence"/>
</dbReference>
<dbReference type="AlphaFoldDB" id="A0A495S704"/>
<dbReference type="EMBL" id="RBXA01000001">
    <property type="protein sequence ID" value="RKS95653.1"/>
    <property type="molecule type" value="Genomic_DNA"/>
</dbReference>
<protein>
    <submittedName>
        <fullName evidence="1">Uncharacterized protein</fullName>
    </submittedName>
</protein>